<accession>A0A1D2JD35</accession>
<dbReference type="VEuPathDB" id="FungiDB:PABG_04203"/>
<gene>
    <name evidence="3" type="ORF">ACO22_04433</name>
</gene>
<evidence type="ECO:0000313" key="3">
    <source>
        <dbReference type="EMBL" id="ODH26748.1"/>
    </source>
</evidence>
<reference evidence="3 4" key="1">
    <citation type="submission" date="2016-06" db="EMBL/GenBank/DDBJ databases">
        <authorList>
            <person name="Kjaerup R.B."/>
            <person name="Dalgaard T.S."/>
            <person name="Juul-Madsen H.R."/>
        </authorList>
    </citation>
    <scope>NUCLEOTIDE SEQUENCE [LARGE SCALE GENOMIC DNA]</scope>
    <source>
        <strain evidence="3 4">Pb300</strain>
    </source>
</reference>
<dbReference type="Proteomes" id="UP000242814">
    <property type="component" value="Unassembled WGS sequence"/>
</dbReference>
<dbReference type="InterPro" id="IPR057684">
    <property type="entry name" value="DUF7924"/>
</dbReference>
<proteinExistence type="predicted"/>
<comment type="caution">
    <text evidence="3">The sequence shown here is derived from an EMBL/GenBank/DDBJ whole genome shotgun (WGS) entry which is preliminary data.</text>
</comment>
<dbReference type="VEuPathDB" id="FungiDB:PADG_04571"/>
<evidence type="ECO:0000313" key="4">
    <source>
        <dbReference type="Proteomes" id="UP000242814"/>
    </source>
</evidence>
<evidence type="ECO:0000256" key="1">
    <source>
        <dbReference type="SAM" id="MobiDB-lite"/>
    </source>
</evidence>
<feature type="compositionally biased region" description="Basic and acidic residues" evidence="1">
    <location>
        <begin position="1"/>
        <end position="24"/>
    </location>
</feature>
<organism evidence="3 4">
    <name type="scientific">Paracoccidioides brasiliensis</name>
    <dbReference type="NCBI Taxonomy" id="121759"/>
    <lineage>
        <taxon>Eukaryota</taxon>
        <taxon>Fungi</taxon>
        <taxon>Dikarya</taxon>
        <taxon>Ascomycota</taxon>
        <taxon>Pezizomycotina</taxon>
        <taxon>Eurotiomycetes</taxon>
        <taxon>Eurotiomycetidae</taxon>
        <taxon>Onygenales</taxon>
        <taxon>Ajellomycetaceae</taxon>
        <taxon>Paracoccidioides</taxon>
    </lineage>
</organism>
<feature type="domain" description="DUF7924" evidence="2">
    <location>
        <begin position="192"/>
        <end position="246"/>
    </location>
</feature>
<sequence length="253" mass="28089">MHKDRTTASDAESSRRKSKTDTIARTRRSAPPSRQVSPKKGLRMTHATAAVESSAVEATTGQEIPSRVCENDINPIDYWIQRGYWPKNYFRQEGQQGISVCKGRSRHLLFTASNRNLARSPAPPHLVIKRQGTKKVLLYGNPLYQTILESKGSLMKEARGGITDESSTLIESSLAMAPTVPENSLFRDDLSDTTCEKVQRGNEARVIRDIGLLIVPSAAILDTYGATLPECLVESVNQGWNNRHPFLWPPSTT</sequence>
<dbReference type="Pfam" id="PF25545">
    <property type="entry name" value="DUF7924"/>
    <property type="match status" value="1"/>
</dbReference>
<protein>
    <recommendedName>
        <fullName evidence="2">DUF7924 domain-containing protein</fullName>
    </recommendedName>
</protein>
<name>A0A1D2JD35_PARBR</name>
<dbReference type="EMBL" id="LZYO01000176">
    <property type="protein sequence ID" value="ODH26748.1"/>
    <property type="molecule type" value="Genomic_DNA"/>
</dbReference>
<feature type="region of interest" description="Disordered" evidence="1">
    <location>
        <begin position="1"/>
        <end position="43"/>
    </location>
</feature>
<dbReference type="AlphaFoldDB" id="A0A1D2JD35"/>
<evidence type="ECO:0000259" key="2">
    <source>
        <dbReference type="Pfam" id="PF25545"/>
    </source>
</evidence>